<dbReference type="Pfam" id="PF00534">
    <property type="entry name" value="Glycos_transf_1"/>
    <property type="match status" value="1"/>
</dbReference>
<dbReference type="InterPro" id="IPR000368">
    <property type="entry name" value="Sucrose_synth_GT-B1"/>
</dbReference>
<reference evidence="8" key="1">
    <citation type="journal article" date="2017" name="Proc. Natl. Acad. Sci. U.S.A.">
        <title>Comparative genomics uncovers the prolific and distinctive metabolic potential of the cyanobacterial genus Moorea.</title>
        <authorList>
            <person name="Leao T."/>
            <person name="Castelao G."/>
            <person name="Korobeynikov A."/>
            <person name="Monroe E.A."/>
            <person name="Podell S."/>
            <person name="Glukhov E."/>
            <person name="Allen E.E."/>
            <person name="Gerwick W.H."/>
            <person name="Gerwick L."/>
        </authorList>
    </citation>
    <scope>NUCLEOTIDE SEQUENCE</scope>
    <source>
        <strain evidence="8">JHB</strain>
    </source>
</reference>
<dbReference type="Pfam" id="PF00862">
    <property type="entry name" value="GT-B_Sucrose_synth"/>
    <property type="match status" value="1"/>
</dbReference>
<dbReference type="EMBL" id="CP017708">
    <property type="protein sequence ID" value="AOY81775.2"/>
    <property type="molecule type" value="Genomic_DNA"/>
</dbReference>
<evidence type="ECO:0000256" key="2">
    <source>
        <dbReference type="ARBA" id="ARBA00012536"/>
    </source>
</evidence>
<dbReference type="InterPro" id="IPR001296">
    <property type="entry name" value="Glyco_trans_1"/>
</dbReference>
<feature type="domain" description="Sucrose synthase first GT-B" evidence="7">
    <location>
        <begin position="8"/>
        <end position="239"/>
    </location>
</feature>
<dbReference type="Proteomes" id="UP000176944">
    <property type="component" value="Chromosome"/>
</dbReference>
<evidence type="ECO:0000256" key="4">
    <source>
        <dbReference type="ARBA" id="ARBA00022679"/>
    </source>
</evidence>
<protein>
    <recommendedName>
        <fullName evidence="2">sucrose-phosphate synthase</fullName>
        <ecNumber evidence="2">2.4.1.14</ecNumber>
    </recommendedName>
</protein>
<accession>A0A1D9G2M7</accession>
<name>A0A1D9G2M7_MOOP1</name>
<reference evidence="8" key="2">
    <citation type="submission" date="2022-10" db="EMBL/GenBank/DDBJ databases">
        <authorList>
            <person name="Ngo T.-E."/>
        </authorList>
    </citation>
    <scope>NUCLEOTIDE SEQUENCE</scope>
    <source>
        <strain evidence="8">JHB</strain>
    </source>
</reference>
<proteinExistence type="inferred from homology"/>
<comment type="similarity">
    <text evidence="1">Belongs to the glycosyltransferase 1 family.</text>
</comment>
<keyword evidence="4 8" id="KW-0808">Transferase</keyword>
<dbReference type="AlphaFoldDB" id="A0A1D9G2M7"/>
<feature type="domain" description="Glycosyl transferase family 1" evidence="6">
    <location>
        <begin position="260"/>
        <end position="442"/>
    </location>
</feature>
<evidence type="ECO:0000259" key="7">
    <source>
        <dbReference type="Pfam" id="PF00862"/>
    </source>
</evidence>
<dbReference type="PANTHER" id="PTHR46039:SF5">
    <property type="entry name" value="SUCROSE-PHOSPHATE SYNTHASE 3-RELATED"/>
    <property type="match status" value="1"/>
</dbReference>
<sequence length="508" mass="57728">MVVIRVSVMHIGFLNPHGNFDHKNSYISEHPDFGGQLVYVRQVADAIAKQGHQVDILTRHIIDPDWPEFAEKFDGYGSVDNLRIIRLPAGPQEFLRKELLWPYLVQDWVPNILEFYREEGRFPDIMTTHYSDGGLCGVLIEQQTGIPFTFTGHSLGAQKMDKLHVTPENLAEIDHYYNFRYRILAERLSMNHSALNITNTAQERFQQYSHHAYRGAVDIEDDHRFAVIAPGVNASVFGSDAIANNEQATYQLIEERLRRDISESRRNLPAILASSRLDPKKNLLGLMQAFADDVIVQQKANVVLITGGLDNPLQEKVHDQQTEKLVIGPIREVVREKNLWGKISAFSVPDQPALAASYRYFAQRGSVFTLTSLFEPFGLAPLEAAAAGLPIVVTKNSGISESLKVGDEDYGMLVDPNNTADIARGIREILCDQKLWQRLQKRCQQYVLEYYTWDSTALNYLSRIKQIVSEASANPAAELLPIHSYFRDPQPENHISLEELSYWYFVKD</sequence>
<dbReference type="EC" id="2.4.1.14" evidence="2"/>
<dbReference type="InterPro" id="IPR044161">
    <property type="entry name" value="SPS"/>
</dbReference>
<dbReference type="PANTHER" id="PTHR46039">
    <property type="entry name" value="SUCROSE-PHOSPHATE SYNTHASE 3-RELATED"/>
    <property type="match status" value="1"/>
</dbReference>
<dbReference type="Gene3D" id="3.40.50.2000">
    <property type="entry name" value="Glycogen Phosphorylase B"/>
    <property type="match status" value="2"/>
</dbReference>
<comment type="catalytic activity">
    <reaction evidence="5">
        <text>beta-D-fructose 6-phosphate + UDP-alpha-D-glucose = sucrose 6(F)-phosphate + UDP + H(+)</text>
        <dbReference type="Rhea" id="RHEA:22172"/>
        <dbReference type="ChEBI" id="CHEBI:15378"/>
        <dbReference type="ChEBI" id="CHEBI:57634"/>
        <dbReference type="ChEBI" id="CHEBI:57723"/>
        <dbReference type="ChEBI" id="CHEBI:58223"/>
        <dbReference type="ChEBI" id="CHEBI:58885"/>
        <dbReference type="EC" id="2.4.1.14"/>
    </reaction>
</comment>
<evidence type="ECO:0000313" key="8">
    <source>
        <dbReference type="EMBL" id="AOY81775.2"/>
    </source>
</evidence>
<dbReference type="SUPFAM" id="SSF53756">
    <property type="entry name" value="UDP-Glycosyltransferase/glycogen phosphorylase"/>
    <property type="match status" value="1"/>
</dbReference>
<evidence type="ECO:0000256" key="3">
    <source>
        <dbReference type="ARBA" id="ARBA00022676"/>
    </source>
</evidence>
<organism evidence="8">
    <name type="scientific">Moorena producens (strain JHB)</name>
    <dbReference type="NCBI Taxonomy" id="1454205"/>
    <lineage>
        <taxon>Bacteria</taxon>
        <taxon>Bacillati</taxon>
        <taxon>Cyanobacteriota</taxon>
        <taxon>Cyanophyceae</taxon>
        <taxon>Coleofasciculales</taxon>
        <taxon>Coleofasciculaceae</taxon>
        <taxon>Moorena</taxon>
    </lineage>
</organism>
<evidence type="ECO:0000259" key="6">
    <source>
        <dbReference type="Pfam" id="PF00534"/>
    </source>
</evidence>
<evidence type="ECO:0000256" key="5">
    <source>
        <dbReference type="ARBA" id="ARBA00047471"/>
    </source>
</evidence>
<keyword evidence="3 8" id="KW-0328">Glycosyltransferase</keyword>
<gene>
    <name evidence="8" type="ORF">BJP36_19530</name>
</gene>
<dbReference type="GO" id="GO:0046524">
    <property type="term" value="F:sucrose-phosphate synthase activity"/>
    <property type="evidence" value="ECO:0007669"/>
    <property type="project" value="UniProtKB-EC"/>
</dbReference>
<evidence type="ECO:0000256" key="1">
    <source>
        <dbReference type="ARBA" id="ARBA00006530"/>
    </source>
</evidence>